<evidence type="ECO:0000313" key="2">
    <source>
        <dbReference type="EMBL" id="MYH63060.1"/>
    </source>
</evidence>
<evidence type="ECO:0000256" key="1">
    <source>
        <dbReference type="SAM" id="Phobius"/>
    </source>
</evidence>
<comment type="caution">
    <text evidence="2">The sequence shown here is derived from an EMBL/GenBank/DDBJ whole genome shotgun (WGS) entry which is preliminary data.</text>
</comment>
<keyword evidence="1" id="KW-0472">Membrane</keyword>
<keyword evidence="1" id="KW-1133">Transmembrane helix</keyword>
<name>A0A6B1G3N8_9CHLR</name>
<sequence length="144" mass="16149">MDGVESRHSLLKRIAFIVALAILLRMAIVGLYKEEIFLGPYGDYVFFSLPALELLALFLAVGPQMISWKRRDEIAHIGASMILVLIPNALLLVIDLIRLGEICRGPDYYKIETICEGGGLILQCCNIPFLLIGAFVLWMGKRKR</sequence>
<organism evidence="2">
    <name type="scientific">Caldilineaceae bacterium SB0675_bin_29</name>
    <dbReference type="NCBI Taxonomy" id="2605266"/>
    <lineage>
        <taxon>Bacteria</taxon>
        <taxon>Bacillati</taxon>
        <taxon>Chloroflexota</taxon>
        <taxon>Caldilineae</taxon>
        <taxon>Caldilineales</taxon>
        <taxon>Caldilineaceae</taxon>
    </lineage>
</organism>
<dbReference type="EMBL" id="VYDA01000537">
    <property type="protein sequence ID" value="MYH63060.1"/>
    <property type="molecule type" value="Genomic_DNA"/>
</dbReference>
<accession>A0A6B1G3N8</accession>
<keyword evidence="1" id="KW-0812">Transmembrane</keyword>
<gene>
    <name evidence="2" type="ORF">F4148_15320</name>
</gene>
<protein>
    <submittedName>
        <fullName evidence="2">Uncharacterized protein</fullName>
    </submittedName>
</protein>
<feature type="transmembrane region" description="Helical" evidence="1">
    <location>
        <begin position="14"/>
        <end position="32"/>
    </location>
</feature>
<feature type="transmembrane region" description="Helical" evidence="1">
    <location>
        <begin position="44"/>
        <end position="62"/>
    </location>
</feature>
<proteinExistence type="predicted"/>
<dbReference type="AlphaFoldDB" id="A0A6B1G3N8"/>
<feature type="transmembrane region" description="Helical" evidence="1">
    <location>
        <begin position="74"/>
        <end position="97"/>
    </location>
</feature>
<reference evidence="2" key="1">
    <citation type="submission" date="2019-09" db="EMBL/GenBank/DDBJ databases">
        <title>Characterisation of the sponge microbiome using genome-centric metagenomics.</title>
        <authorList>
            <person name="Engelberts J.P."/>
            <person name="Robbins S.J."/>
            <person name="De Goeij J.M."/>
            <person name="Aranda M."/>
            <person name="Bell S.C."/>
            <person name="Webster N.S."/>
        </authorList>
    </citation>
    <scope>NUCLEOTIDE SEQUENCE</scope>
    <source>
        <strain evidence="2">SB0675_bin_29</strain>
    </source>
</reference>
<feature type="transmembrane region" description="Helical" evidence="1">
    <location>
        <begin position="117"/>
        <end position="138"/>
    </location>
</feature>